<keyword evidence="8" id="KW-1185">Reference proteome</keyword>
<accession>A0A6B3SPH3</accession>
<feature type="transmembrane region" description="Helical" evidence="5">
    <location>
        <begin position="209"/>
        <end position="231"/>
    </location>
</feature>
<feature type="transmembrane region" description="Helical" evidence="5">
    <location>
        <begin position="439"/>
        <end position="459"/>
    </location>
</feature>
<keyword evidence="4 5" id="KW-0472">Membrane</keyword>
<keyword evidence="2 5" id="KW-0812">Transmembrane</keyword>
<dbReference type="GO" id="GO:0016874">
    <property type="term" value="F:ligase activity"/>
    <property type="evidence" value="ECO:0007669"/>
    <property type="project" value="UniProtKB-KW"/>
</dbReference>
<evidence type="ECO:0000256" key="1">
    <source>
        <dbReference type="ARBA" id="ARBA00004141"/>
    </source>
</evidence>
<evidence type="ECO:0000313" key="8">
    <source>
        <dbReference type="Proteomes" id="UP000482155"/>
    </source>
</evidence>
<comment type="subcellular location">
    <subcellularLocation>
        <location evidence="1">Membrane</location>
        <topology evidence="1">Multi-pass membrane protein</topology>
    </subcellularLocation>
</comment>
<feature type="transmembrane region" description="Helical" evidence="5">
    <location>
        <begin position="84"/>
        <end position="105"/>
    </location>
</feature>
<dbReference type="GO" id="GO:0016020">
    <property type="term" value="C:membrane"/>
    <property type="evidence" value="ECO:0007669"/>
    <property type="project" value="UniProtKB-SubCell"/>
</dbReference>
<feature type="transmembrane region" description="Helical" evidence="5">
    <location>
        <begin position="6"/>
        <end position="33"/>
    </location>
</feature>
<keyword evidence="3 5" id="KW-1133">Transmembrane helix</keyword>
<feature type="transmembrane region" description="Helical" evidence="5">
    <location>
        <begin position="260"/>
        <end position="278"/>
    </location>
</feature>
<dbReference type="InterPro" id="IPR007016">
    <property type="entry name" value="O-antigen_ligase-rel_domated"/>
</dbReference>
<organism evidence="7 8">
    <name type="scientific">Noviherbaspirillum galbum</name>
    <dbReference type="NCBI Taxonomy" id="2709383"/>
    <lineage>
        <taxon>Bacteria</taxon>
        <taxon>Pseudomonadati</taxon>
        <taxon>Pseudomonadota</taxon>
        <taxon>Betaproteobacteria</taxon>
        <taxon>Burkholderiales</taxon>
        <taxon>Oxalobacteraceae</taxon>
        <taxon>Noviherbaspirillum</taxon>
    </lineage>
</organism>
<evidence type="ECO:0000256" key="3">
    <source>
        <dbReference type="ARBA" id="ARBA00022989"/>
    </source>
</evidence>
<evidence type="ECO:0000256" key="2">
    <source>
        <dbReference type="ARBA" id="ARBA00022692"/>
    </source>
</evidence>
<feature type="transmembrane region" description="Helical" evidence="5">
    <location>
        <begin position="415"/>
        <end position="433"/>
    </location>
</feature>
<feature type="transmembrane region" description="Helical" evidence="5">
    <location>
        <begin position="142"/>
        <end position="158"/>
    </location>
</feature>
<feature type="transmembrane region" description="Helical" evidence="5">
    <location>
        <begin position="238"/>
        <end position="254"/>
    </location>
</feature>
<dbReference type="RefSeq" id="WP_163965533.1">
    <property type="nucleotide sequence ID" value="NZ_JAAIVB010000055.1"/>
</dbReference>
<dbReference type="PANTHER" id="PTHR37422">
    <property type="entry name" value="TEICHURONIC ACID BIOSYNTHESIS PROTEIN TUAE"/>
    <property type="match status" value="1"/>
</dbReference>
<evidence type="ECO:0000256" key="4">
    <source>
        <dbReference type="ARBA" id="ARBA00023136"/>
    </source>
</evidence>
<protein>
    <submittedName>
        <fullName evidence="7">O-antigen ligase family protein</fullName>
    </submittedName>
</protein>
<sequence length="487" mass="53044">MNDTSLATLVVTIAGAAAAGMIGLMAVGVFIGINRQFGKWTVALINPLILLAMCGLAFLSGRNVSNAEFEIGTAAGAETAQLTWFLRIITAAVLGVCLARFLSAMMRHEAMPREGRGLFFAFLAFYISNFVLNNLFGTRPVFDQKLIYPLLVTIAVYLSRSRDARMTLDATKSGLLFFCIASCAAIYLLPNASVQQGYDGVIPGVGFRLWGLGSNPNSTGPLAVILLLLLARRPFRNVVLQLVGIASGLAVLALSQSKTAWLAAALAFPTLWWGKMMYASATGGSGRRAVYPLHRFLRPMLVCVLGLAAVTVAAYLMTNNPLAKVAIDQQEQVTTLTGRTEIWNVAIETWKQSPLFGYGSAMWDEVFRRQVDMAFAYNAHNQFLQSLSVAGAVGLAGMVVYVATLFRYAFAANTATRGLSLALFWVIFVRLFTEAPFNMAGIFSGEFVTHVLLFTLVLTKGREVYFTNRPAVDYAQLQNLQYHRSNA</sequence>
<name>A0A6B3SPH3_9BURK</name>
<evidence type="ECO:0000256" key="5">
    <source>
        <dbReference type="SAM" id="Phobius"/>
    </source>
</evidence>
<feature type="transmembrane region" description="Helical" evidence="5">
    <location>
        <begin position="117"/>
        <end position="136"/>
    </location>
</feature>
<dbReference type="EMBL" id="JAAIVB010000055">
    <property type="protein sequence ID" value="NEX62734.1"/>
    <property type="molecule type" value="Genomic_DNA"/>
</dbReference>
<feature type="transmembrane region" description="Helical" evidence="5">
    <location>
        <begin position="383"/>
        <end position="403"/>
    </location>
</feature>
<feature type="transmembrane region" description="Helical" evidence="5">
    <location>
        <begin position="40"/>
        <end position="59"/>
    </location>
</feature>
<feature type="transmembrane region" description="Helical" evidence="5">
    <location>
        <begin position="170"/>
        <end position="189"/>
    </location>
</feature>
<comment type="caution">
    <text evidence="7">The sequence shown here is derived from an EMBL/GenBank/DDBJ whole genome shotgun (WGS) entry which is preliminary data.</text>
</comment>
<dbReference type="Proteomes" id="UP000482155">
    <property type="component" value="Unassembled WGS sequence"/>
</dbReference>
<dbReference type="Pfam" id="PF04932">
    <property type="entry name" value="Wzy_C"/>
    <property type="match status" value="1"/>
</dbReference>
<dbReference type="PANTHER" id="PTHR37422:SF13">
    <property type="entry name" value="LIPOPOLYSACCHARIDE BIOSYNTHESIS PROTEIN PA4999-RELATED"/>
    <property type="match status" value="1"/>
</dbReference>
<gene>
    <name evidence="7" type="ORF">G3574_16730</name>
</gene>
<feature type="transmembrane region" description="Helical" evidence="5">
    <location>
        <begin position="299"/>
        <end position="317"/>
    </location>
</feature>
<dbReference type="InterPro" id="IPR051533">
    <property type="entry name" value="WaaL-like"/>
</dbReference>
<evidence type="ECO:0000259" key="6">
    <source>
        <dbReference type="Pfam" id="PF04932"/>
    </source>
</evidence>
<reference evidence="7 8" key="1">
    <citation type="submission" date="2020-02" db="EMBL/GenBank/DDBJ databases">
        <authorList>
            <person name="Kim M.K."/>
        </authorList>
    </citation>
    <scope>NUCLEOTIDE SEQUENCE [LARGE SCALE GENOMIC DNA]</scope>
    <source>
        <strain evidence="7 8">17J57-3</strain>
    </source>
</reference>
<proteinExistence type="predicted"/>
<evidence type="ECO:0000313" key="7">
    <source>
        <dbReference type="EMBL" id="NEX62734.1"/>
    </source>
</evidence>
<dbReference type="AlphaFoldDB" id="A0A6B3SPH3"/>
<feature type="domain" description="O-antigen ligase-related" evidence="6">
    <location>
        <begin position="247"/>
        <end position="397"/>
    </location>
</feature>
<keyword evidence="7" id="KW-0436">Ligase</keyword>